<keyword evidence="2" id="KW-1185">Reference proteome</keyword>
<name>R7QTD0_CHOCR</name>
<evidence type="ECO:0000313" key="2">
    <source>
        <dbReference type="Proteomes" id="UP000012073"/>
    </source>
</evidence>
<organism evidence="1 2">
    <name type="scientific">Chondrus crispus</name>
    <name type="common">Carrageen Irish moss</name>
    <name type="synonym">Polymorpha crispa</name>
    <dbReference type="NCBI Taxonomy" id="2769"/>
    <lineage>
        <taxon>Eukaryota</taxon>
        <taxon>Rhodophyta</taxon>
        <taxon>Florideophyceae</taxon>
        <taxon>Rhodymeniophycidae</taxon>
        <taxon>Gigartinales</taxon>
        <taxon>Gigartinaceae</taxon>
        <taxon>Chondrus</taxon>
    </lineage>
</organism>
<dbReference type="Proteomes" id="UP000012073">
    <property type="component" value="Unassembled WGS sequence"/>
</dbReference>
<protein>
    <submittedName>
        <fullName evidence="1">Uncharacterized protein</fullName>
    </submittedName>
</protein>
<proteinExistence type="predicted"/>
<dbReference type="KEGG" id="ccp:CHC_T00000839001"/>
<dbReference type="AlphaFoldDB" id="R7QTD0"/>
<gene>
    <name evidence="1" type="ORF">CHC_T00000839001</name>
</gene>
<evidence type="ECO:0000313" key="1">
    <source>
        <dbReference type="EMBL" id="CDF40620.1"/>
    </source>
</evidence>
<dbReference type="RefSeq" id="XP_005710914.1">
    <property type="nucleotide sequence ID" value="XM_005710857.1"/>
</dbReference>
<accession>R7QTD0</accession>
<dbReference type="GeneID" id="17318625"/>
<sequence length="91" mass="9927">MIHTSDSSGSPYAPADLVSLKGIEAVRQTAKLSECCANAAMRLLTLRNLPLYHSLKHASYFSFSTAHAFNGLTRCIFSFPICDASFNLRTA</sequence>
<dbReference type="EMBL" id="HG002217">
    <property type="protein sequence ID" value="CDF40620.1"/>
    <property type="molecule type" value="Genomic_DNA"/>
</dbReference>
<reference evidence="2" key="1">
    <citation type="journal article" date="2013" name="Proc. Natl. Acad. Sci. U.S.A.">
        <title>Genome structure and metabolic features in the red seaweed Chondrus crispus shed light on evolution of the Archaeplastida.</title>
        <authorList>
            <person name="Collen J."/>
            <person name="Porcel B."/>
            <person name="Carre W."/>
            <person name="Ball S.G."/>
            <person name="Chaparro C."/>
            <person name="Tonon T."/>
            <person name="Barbeyron T."/>
            <person name="Michel G."/>
            <person name="Noel B."/>
            <person name="Valentin K."/>
            <person name="Elias M."/>
            <person name="Artiguenave F."/>
            <person name="Arun A."/>
            <person name="Aury J.M."/>
            <person name="Barbosa-Neto J.F."/>
            <person name="Bothwell J.H."/>
            <person name="Bouget F.Y."/>
            <person name="Brillet L."/>
            <person name="Cabello-Hurtado F."/>
            <person name="Capella-Gutierrez S."/>
            <person name="Charrier B."/>
            <person name="Cladiere L."/>
            <person name="Cock J.M."/>
            <person name="Coelho S.M."/>
            <person name="Colleoni C."/>
            <person name="Czjzek M."/>
            <person name="Da Silva C."/>
            <person name="Delage L."/>
            <person name="Denoeud F."/>
            <person name="Deschamps P."/>
            <person name="Dittami S.M."/>
            <person name="Gabaldon T."/>
            <person name="Gachon C.M."/>
            <person name="Groisillier A."/>
            <person name="Herve C."/>
            <person name="Jabbari K."/>
            <person name="Katinka M."/>
            <person name="Kloareg B."/>
            <person name="Kowalczyk N."/>
            <person name="Labadie K."/>
            <person name="Leblanc C."/>
            <person name="Lopez P.J."/>
            <person name="McLachlan D.H."/>
            <person name="Meslet-Cladiere L."/>
            <person name="Moustafa A."/>
            <person name="Nehr Z."/>
            <person name="Nyvall Collen P."/>
            <person name="Panaud O."/>
            <person name="Partensky F."/>
            <person name="Poulain J."/>
            <person name="Rensing S.A."/>
            <person name="Rousvoal S."/>
            <person name="Samson G."/>
            <person name="Symeonidi A."/>
            <person name="Weissenbach J."/>
            <person name="Zambounis A."/>
            <person name="Wincker P."/>
            <person name="Boyen C."/>
        </authorList>
    </citation>
    <scope>NUCLEOTIDE SEQUENCE [LARGE SCALE GENOMIC DNA]</scope>
    <source>
        <strain evidence="2">cv. Stackhouse</strain>
    </source>
</reference>
<dbReference type="Gramene" id="CDF40620">
    <property type="protein sequence ID" value="CDF40620"/>
    <property type="gene ID" value="CHC_T00000839001"/>
</dbReference>